<comment type="similarity">
    <text evidence="1">Belongs to the intradiol ring-cleavage dioxygenase family.</text>
</comment>
<accession>A0A964T7N7</accession>
<dbReference type="Gene3D" id="2.60.130.10">
    <property type="entry name" value="Aromatic compound dioxygenase"/>
    <property type="match status" value="1"/>
</dbReference>
<dbReference type="InterPro" id="IPR000627">
    <property type="entry name" value="Intradiol_dOase_C"/>
</dbReference>
<evidence type="ECO:0000256" key="1">
    <source>
        <dbReference type="ARBA" id="ARBA00007825"/>
    </source>
</evidence>
<dbReference type="EMBL" id="SPKJ01000108">
    <property type="protein sequence ID" value="MYZ49959.1"/>
    <property type="molecule type" value="Genomic_DNA"/>
</dbReference>
<evidence type="ECO:0000256" key="3">
    <source>
        <dbReference type="ARBA" id="ARBA00023002"/>
    </source>
</evidence>
<dbReference type="OrthoDB" id="9805815at2"/>
<gene>
    <name evidence="5" type="primary">pcaG</name>
    <name evidence="5" type="ORF">E4O86_19820</name>
</gene>
<keyword evidence="2" id="KW-0223">Dioxygenase</keyword>
<dbReference type="CDD" id="cd03463">
    <property type="entry name" value="3_4-PCD_alpha"/>
    <property type="match status" value="1"/>
</dbReference>
<dbReference type="PANTHER" id="PTHR33711">
    <property type="entry name" value="DIOXYGENASE, PUTATIVE (AFU_ORTHOLOGUE AFUA_2G02910)-RELATED"/>
    <property type="match status" value="1"/>
</dbReference>
<organism evidence="5 6">
    <name type="scientific">Propylenella binzhouense</name>
    <dbReference type="NCBI Taxonomy" id="2555902"/>
    <lineage>
        <taxon>Bacteria</taxon>
        <taxon>Pseudomonadati</taxon>
        <taxon>Pseudomonadota</taxon>
        <taxon>Alphaproteobacteria</taxon>
        <taxon>Hyphomicrobiales</taxon>
        <taxon>Propylenellaceae</taxon>
        <taxon>Propylenella</taxon>
    </lineage>
</organism>
<dbReference type="EC" id="1.13.11.3" evidence="5"/>
<evidence type="ECO:0000259" key="4">
    <source>
        <dbReference type="Pfam" id="PF00775"/>
    </source>
</evidence>
<dbReference type="SUPFAM" id="SSF49482">
    <property type="entry name" value="Aromatic compound dioxygenase"/>
    <property type="match status" value="1"/>
</dbReference>
<evidence type="ECO:0000256" key="2">
    <source>
        <dbReference type="ARBA" id="ARBA00022964"/>
    </source>
</evidence>
<protein>
    <submittedName>
        <fullName evidence="5">Protocatechuate 3,4-dioxygenase subunit alpha</fullName>
        <ecNumber evidence="5">1.13.11.3</ecNumber>
    </submittedName>
</protein>
<evidence type="ECO:0000313" key="5">
    <source>
        <dbReference type="EMBL" id="MYZ49959.1"/>
    </source>
</evidence>
<dbReference type="InterPro" id="IPR012786">
    <property type="entry name" value="Protocat_dOase_a"/>
</dbReference>
<keyword evidence="3 5" id="KW-0560">Oxidoreductase</keyword>
<dbReference type="NCBIfam" id="TIGR02423">
    <property type="entry name" value="protocat_alph"/>
    <property type="match status" value="1"/>
</dbReference>
<keyword evidence="6" id="KW-1185">Reference proteome</keyword>
<dbReference type="GO" id="GO:0018578">
    <property type="term" value="F:protocatechuate 3,4-dioxygenase activity"/>
    <property type="evidence" value="ECO:0007669"/>
    <property type="project" value="UniProtKB-EC"/>
</dbReference>
<dbReference type="PANTHER" id="PTHR33711:SF9">
    <property type="entry name" value="PROTOCATECHUATE 3,4-DIOXYGENASE ALPHA CHAIN"/>
    <property type="match status" value="1"/>
</dbReference>
<proteinExistence type="inferred from homology"/>
<reference evidence="5" key="1">
    <citation type="submission" date="2019-03" db="EMBL/GenBank/DDBJ databases">
        <title>Afifella sp. nov., isolated from activated sludge.</title>
        <authorList>
            <person name="Li Q."/>
            <person name="Liu Y."/>
        </authorList>
    </citation>
    <scope>NUCLEOTIDE SEQUENCE</scope>
    <source>
        <strain evidence="5">L72</strain>
    </source>
</reference>
<dbReference type="Pfam" id="PF00775">
    <property type="entry name" value="Dioxygenase_C"/>
    <property type="match status" value="1"/>
</dbReference>
<comment type="caution">
    <text evidence="5">The sequence shown here is derived from an EMBL/GenBank/DDBJ whole genome shotgun (WGS) entry which is preliminary data.</text>
</comment>
<dbReference type="RefSeq" id="WP_161142295.1">
    <property type="nucleotide sequence ID" value="NZ_SPKJ01000108.1"/>
</dbReference>
<name>A0A964T7N7_9HYPH</name>
<evidence type="ECO:0000313" key="6">
    <source>
        <dbReference type="Proteomes" id="UP000773614"/>
    </source>
</evidence>
<dbReference type="Proteomes" id="UP000773614">
    <property type="component" value="Unassembled WGS sequence"/>
</dbReference>
<feature type="domain" description="Intradiol ring-cleavage dioxygenases" evidence="4">
    <location>
        <begin position="42"/>
        <end position="190"/>
    </location>
</feature>
<sequence>MTDARPEAEVITPSQTVGPFFAYCLTPQDYGGDPLCDGMIADEGAPGTRIRIEGAVYDGNGDPVPDAMVEAWQADAEGRFAGRDAAPSNARFRGIGRCESRQDGSFRFETVKPGSVPGPDGTPQAPHINLNVFAKGLLRHLFTRIYFADEPANAADPILGLVDPDLRYTLIARPAPDAPGLYRFDIRLQGKDETVFFEA</sequence>
<dbReference type="AlphaFoldDB" id="A0A964T7N7"/>
<dbReference type="GO" id="GO:0008199">
    <property type="term" value="F:ferric iron binding"/>
    <property type="evidence" value="ECO:0007669"/>
    <property type="project" value="InterPro"/>
</dbReference>
<dbReference type="InterPro" id="IPR050770">
    <property type="entry name" value="Intradiol_RC_Dioxygenase"/>
</dbReference>
<dbReference type="InterPro" id="IPR015889">
    <property type="entry name" value="Intradiol_dOase_core"/>
</dbReference>